<dbReference type="SUPFAM" id="SSF55729">
    <property type="entry name" value="Acyl-CoA N-acyltransferases (Nat)"/>
    <property type="match status" value="1"/>
</dbReference>
<evidence type="ECO:0000313" key="1">
    <source>
        <dbReference type="EMBL" id="MBB6732347.1"/>
    </source>
</evidence>
<name>A0A7X0SLS3_9BACL</name>
<dbReference type="RefSeq" id="WP_185130016.1">
    <property type="nucleotide sequence ID" value="NZ_JACJVO010000019.1"/>
</dbReference>
<dbReference type="Proteomes" id="UP000564644">
    <property type="component" value="Unassembled WGS sequence"/>
</dbReference>
<organism evidence="1 2">
    <name type="scientific">Cohnella zeiphila</name>
    <dbReference type="NCBI Taxonomy" id="2761120"/>
    <lineage>
        <taxon>Bacteria</taxon>
        <taxon>Bacillati</taxon>
        <taxon>Bacillota</taxon>
        <taxon>Bacilli</taxon>
        <taxon>Bacillales</taxon>
        <taxon>Paenibacillaceae</taxon>
        <taxon>Cohnella</taxon>
    </lineage>
</organism>
<accession>A0A7X0SLS3</accession>
<reference evidence="1 2" key="1">
    <citation type="submission" date="2020-08" db="EMBL/GenBank/DDBJ databases">
        <title>Cohnella phylogeny.</title>
        <authorList>
            <person name="Dunlap C."/>
        </authorList>
    </citation>
    <scope>NUCLEOTIDE SEQUENCE [LARGE SCALE GENOMIC DNA]</scope>
    <source>
        <strain evidence="1 2">CBP 2801</strain>
    </source>
</reference>
<evidence type="ECO:0008006" key="3">
    <source>
        <dbReference type="Google" id="ProtNLM"/>
    </source>
</evidence>
<sequence length="80" mass="9210">MPLIIRTETNQDFNQVRDVHVEAFGHREDEANLVDRVRNSMFFIPELSIVAELDKEIVGHLLISKAVVVDHLVTHEVLLH</sequence>
<dbReference type="EMBL" id="JACJVO010000019">
    <property type="protein sequence ID" value="MBB6732347.1"/>
    <property type="molecule type" value="Genomic_DNA"/>
</dbReference>
<proteinExistence type="predicted"/>
<dbReference type="AlphaFoldDB" id="A0A7X0SLS3"/>
<keyword evidence="2" id="KW-1185">Reference proteome</keyword>
<comment type="caution">
    <text evidence="1">The sequence shown here is derived from an EMBL/GenBank/DDBJ whole genome shotgun (WGS) entry which is preliminary data.</text>
</comment>
<evidence type="ECO:0000313" key="2">
    <source>
        <dbReference type="Proteomes" id="UP000564644"/>
    </source>
</evidence>
<dbReference type="InterPro" id="IPR016181">
    <property type="entry name" value="Acyl_CoA_acyltransferase"/>
</dbReference>
<gene>
    <name evidence="1" type="ORF">H7C18_15610</name>
</gene>
<protein>
    <recommendedName>
        <fullName evidence="3">N-acetyltransferase domain-containing protein</fullName>
    </recommendedName>
</protein>
<dbReference type="Gene3D" id="3.40.630.30">
    <property type="match status" value="1"/>
</dbReference>